<comment type="caution">
    <text evidence="2">The sequence shown here is derived from an EMBL/GenBank/DDBJ whole genome shotgun (WGS) entry which is preliminary data.</text>
</comment>
<organism evidence="2 3">
    <name type="scientific">Abyssobacteria bacterium (strain SURF_5)</name>
    <dbReference type="NCBI Taxonomy" id="2093360"/>
    <lineage>
        <taxon>Bacteria</taxon>
        <taxon>Pseudomonadati</taxon>
        <taxon>Candidatus Hydrogenedentota</taxon>
        <taxon>Candidatus Abyssobacteria</taxon>
    </lineage>
</organism>
<sequence length="132" mass="13856">MSMRRGNAFFTLAILITVMVSGCVAAAAAGAAAGAGGYAWASGKLTFTTAHRVAEVHAAALSAFKDLEIDVTGDRTSTLGGKLTGLTTTDEQVTVDLEPVATDITKIDIRVGFWGNQYQEAKIADAIQRHLR</sequence>
<proteinExistence type="predicted"/>
<dbReference type="PROSITE" id="PS51257">
    <property type="entry name" value="PROKAR_LIPOPROTEIN"/>
    <property type="match status" value="1"/>
</dbReference>
<feature type="signal peptide" evidence="1">
    <location>
        <begin position="1"/>
        <end position="27"/>
    </location>
</feature>
<gene>
    <name evidence="2" type="ORF">C4520_21275</name>
</gene>
<name>A0A3A4N463_ABYX5</name>
<feature type="chain" id="PRO_5017435730" evidence="1">
    <location>
        <begin position="28"/>
        <end position="132"/>
    </location>
</feature>
<dbReference type="Proteomes" id="UP000265882">
    <property type="component" value="Unassembled WGS sequence"/>
</dbReference>
<keyword evidence="1" id="KW-0732">Signal</keyword>
<protein>
    <submittedName>
        <fullName evidence="2">DUF3568 family protein</fullName>
    </submittedName>
</protein>
<accession>A0A3A4N463</accession>
<dbReference type="Pfam" id="PF12092">
    <property type="entry name" value="DUF3568"/>
    <property type="match status" value="1"/>
</dbReference>
<reference evidence="2 3" key="1">
    <citation type="journal article" date="2017" name="ISME J.">
        <title>Energy and carbon metabolisms in a deep terrestrial subsurface fluid microbial community.</title>
        <authorList>
            <person name="Momper L."/>
            <person name="Jungbluth S.P."/>
            <person name="Lee M.D."/>
            <person name="Amend J.P."/>
        </authorList>
    </citation>
    <scope>NUCLEOTIDE SEQUENCE [LARGE SCALE GENOMIC DNA]</scope>
    <source>
        <strain evidence="2">SURF_5</strain>
    </source>
</reference>
<evidence type="ECO:0000313" key="3">
    <source>
        <dbReference type="Proteomes" id="UP000265882"/>
    </source>
</evidence>
<dbReference type="AlphaFoldDB" id="A0A3A4N463"/>
<dbReference type="InterPro" id="IPR021952">
    <property type="entry name" value="Flpp3-like"/>
</dbReference>
<evidence type="ECO:0000313" key="2">
    <source>
        <dbReference type="EMBL" id="RJP14539.1"/>
    </source>
</evidence>
<evidence type="ECO:0000256" key="1">
    <source>
        <dbReference type="SAM" id="SignalP"/>
    </source>
</evidence>
<dbReference type="EMBL" id="QZKU01000143">
    <property type="protein sequence ID" value="RJP14539.1"/>
    <property type="molecule type" value="Genomic_DNA"/>
</dbReference>